<dbReference type="Proteomes" id="UP000617634">
    <property type="component" value="Unassembled WGS sequence"/>
</dbReference>
<feature type="domain" description="UspA" evidence="1">
    <location>
        <begin position="5"/>
        <end position="139"/>
    </location>
</feature>
<comment type="caution">
    <text evidence="2">The sequence shown here is derived from an EMBL/GenBank/DDBJ whole genome shotgun (WGS) entry which is preliminary data.</text>
</comment>
<organism evidence="2 3">
    <name type="scientific">Novosphingobium aureum</name>
    <dbReference type="NCBI Taxonomy" id="2792964"/>
    <lineage>
        <taxon>Bacteria</taxon>
        <taxon>Pseudomonadati</taxon>
        <taxon>Pseudomonadota</taxon>
        <taxon>Alphaproteobacteria</taxon>
        <taxon>Sphingomonadales</taxon>
        <taxon>Sphingomonadaceae</taxon>
        <taxon>Novosphingobium</taxon>
    </lineage>
</organism>
<dbReference type="Pfam" id="PF00582">
    <property type="entry name" value="Usp"/>
    <property type="match status" value="1"/>
</dbReference>
<gene>
    <name evidence="2" type="ORF">I5E68_09465</name>
</gene>
<evidence type="ECO:0000313" key="2">
    <source>
        <dbReference type="EMBL" id="MBH0113173.1"/>
    </source>
</evidence>
<accession>A0A931HCY5</accession>
<name>A0A931HCY5_9SPHN</name>
<evidence type="ECO:0000313" key="3">
    <source>
        <dbReference type="Proteomes" id="UP000617634"/>
    </source>
</evidence>
<proteinExistence type="predicted"/>
<sequence length="152" mass="16115">MRVYLVIVDDSEEALVAMQYAARRAARTDGALHLLAIVPPQEFNAFAGVQATIEEEARARAETLVTAAAGNLLSQGAKMPLISVRVGEDIKVVGKYLEEHPEVSALVLGAARESGPGPLVVHFTGSYMAKMACPVFVIPGGLDDKAIEKLAD</sequence>
<keyword evidence="3" id="KW-1185">Reference proteome</keyword>
<dbReference type="CDD" id="cd00293">
    <property type="entry name" value="USP-like"/>
    <property type="match status" value="1"/>
</dbReference>
<dbReference type="InterPro" id="IPR006016">
    <property type="entry name" value="UspA"/>
</dbReference>
<evidence type="ECO:0000259" key="1">
    <source>
        <dbReference type="Pfam" id="PF00582"/>
    </source>
</evidence>
<protein>
    <submittedName>
        <fullName evidence="2">Universal stress protein</fullName>
    </submittedName>
</protein>
<reference evidence="2" key="1">
    <citation type="submission" date="2020-11" db="EMBL/GenBank/DDBJ databases">
        <title>Novosphingobium aureum sp. nov., a marine bacterium isolated from sediment of a salt flat.</title>
        <authorList>
            <person name="Yoo Y."/>
            <person name="Kim J.-J."/>
        </authorList>
    </citation>
    <scope>NUCLEOTIDE SEQUENCE</scope>
    <source>
        <strain evidence="2">YJ-S2-02</strain>
    </source>
</reference>
<dbReference type="EMBL" id="JADZGI010000001">
    <property type="protein sequence ID" value="MBH0113173.1"/>
    <property type="molecule type" value="Genomic_DNA"/>
</dbReference>
<dbReference type="RefSeq" id="WP_197163204.1">
    <property type="nucleotide sequence ID" value="NZ_JADZGI010000001.1"/>
</dbReference>
<dbReference type="Gene3D" id="3.40.50.12370">
    <property type="match status" value="1"/>
</dbReference>
<dbReference type="AlphaFoldDB" id="A0A931HCY5"/>
<dbReference type="SUPFAM" id="SSF52402">
    <property type="entry name" value="Adenine nucleotide alpha hydrolases-like"/>
    <property type="match status" value="1"/>
</dbReference>